<dbReference type="InterPro" id="IPR018253">
    <property type="entry name" value="DnaJ_domain_CS"/>
</dbReference>
<feature type="transmembrane region" description="Helical" evidence="2">
    <location>
        <begin position="171"/>
        <end position="189"/>
    </location>
</feature>
<feature type="transmembrane region" description="Helical" evidence="2">
    <location>
        <begin position="228"/>
        <end position="249"/>
    </location>
</feature>
<dbReference type="InterPro" id="IPR036869">
    <property type="entry name" value="J_dom_sf"/>
</dbReference>
<keyword evidence="2" id="KW-0812">Transmembrane</keyword>
<dbReference type="Gene3D" id="1.10.287.110">
    <property type="entry name" value="DnaJ domain"/>
    <property type="match status" value="1"/>
</dbReference>
<dbReference type="RefSeq" id="WP_132101521.1">
    <property type="nucleotide sequence ID" value="NZ_SMLB01000003.1"/>
</dbReference>
<dbReference type="AlphaFoldDB" id="A0A4V2YT66"/>
<keyword evidence="2" id="KW-0472">Membrane</keyword>
<dbReference type="PANTHER" id="PTHR44240">
    <property type="entry name" value="DNAJ DOMAIN (PROKARYOTIC HEAT SHOCK PROTEIN)-RELATED"/>
    <property type="match status" value="1"/>
</dbReference>
<feature type="transmembrane region" description="Helical" evidence="2">
    <location>
        <begin position="320"/>
        <end position="340"/>
    </location>
</feature>
<sequence>MADLDYYELLDVAPTATTAEIKEAYRRAVRAAHPDVGGTSGMFRLITAAYETLSDPARRADYDARLGARSGPRVDEWSDAPGPAAQPGPDEADAEWGEETSWAAGDGRPDRPFASDTDESGAGTRRGSRTLVALAAATGVIFVLGTLILLYDPGFMRPADAGSDLVSWYDGQPVLRLIVTLGYVLLLGAARSESAVGLIFVHALFSVFLLAWPIAYWDLARAAERWTYVAGVVVWLIYNGLLLGLSIVLGRWDEARMFRDTSGTSQVSDLTLWARTDVGGRVVRVGYVVIGATFVFLAVVLLVAHGLIRPAAAGPDALDVALRYPIAVAIVVALYGYIAYISIGHRSGLELIYVPAAIGLLAWPLAYWHLATTTERWLFGLVALAWALHVGAQYATSSLIDRRRATPEWTT</sequence>
<keyword evidence="5" id="KW-1185">Reference proteome</keyword>
<dbReference type="CDD" id="cd06257">
    <property type="entry name" value="DnaJ"/>
    <property type="match status" value="1"/>
</dbReference>
<dbReference type="PANTHER" id="PTHR44240:SF10">
    <property type="entry name" value="J DOMAIN-CONTAINING PROTEIN"/>
    <property type="match status" value="1"/>
</dbReference>
<feature type="region of interest" description="Disordered" evidence="1">
    <location>
        <begin position="70"/>
        <end position="124"/>
    </location>
</feature>
<dbReference type="PROSITE" id="PS50076">
    <property type="entry name" value="DNAJ_2"/>
    <property type="match status" value="1"/>
</dbReference>
<feature type="transmembrane region" description="Helical" evidence="2">
    <location>
        <begin position="131"/>
        <end position="151"/>
    </location>
</feature>
<comment type="caution">
    <text evidence="4">The sequence shown here is derived from an EMBL/GenBank/DDBJ whole genome shotgun (WGS) entry which is preliminary data.</text>
</comment>
<feature type="compositionally biased region" description="Low complexity" evidence="1">
    <location>
        <begin position="79"/>
        <end position="89"/>
    </location>
</feature>
<keyword evidence="2" id="KW-1133">Transmembrane helix</keyword>
<dbReference type="EMBL" id="SMLB01000003">
    <property type="protein sequence ID" value="TDD72257.1"/>
    <property type="molecule type" value="Genomic_DNA"/>
</dbReference>
<protein>
    <recommendedName>
        <fullName evidence="3">J domain-containing protein</fullName>
    </recommendedName>
</protein>
<feature type="transmembrane region" description="Helical" evidence="2">
    <location>
        <begin position="285"/>
        <end position="308"/>
    </location>
</feature>
<dbReference type="InterPro" id="IPR052276">
    <property type="entry name" value="Diphthamide-biosynth_chaperone"/>
</dbReference>
<feature type="transmembrane region" description="Helical" evidence="2">
    <location>
        <begin position="352"/>
        <end position="371"/>
    </location>
</feature>
<dbReference type="PRINTS" id="PR00625">
    <property type="entry name" value="JDOMAIN"/>
</dbReference>
<dbReference type="PROSITE" id="PS00636">
    <property type="entry name" value="DNAJ_1"/>
    <property type="match status" value="1"/>
</dbReference>
<feature type="domain" description="J" evidence="3">
    <location>
        <begin position="5"/>
        <end position="66"/>
    </location>
</feature>
<proteinExistence type="predicted"/>
<feature type="transmembrane region" description="Helical" evidence="2">
    <location>
        <begin position="196"/>
        <end position="216"/>
    </location>
</feature>
<gene>
    <name evidence="4" type="ORF">E1262_02750</name>
</gene>
<accession>A0A4V2YT66</accession>
<dbReference type="Pfam" id="PF00226">
    <property type="entry name" value="DnaJ"/>
    <property type="match status" value="1"/>
</dbReference>
<reference evidence="4 5" key="1">
    <citation type="submission" date="2019-02" db="EMBL/GenBank/DDBJ databases">
        <title>Draft genome sequences of novel Actinobacteria.</title>
        <authorList>
            <person name="Sahin N."/>
            <person name="Ay H."/>
            <person name="Saygin H."/>
        </authorList>
    </citation>
    <scope>NUCLEOTIDE SEQUENCE [LARGE SCALE GENOMIC DNA]</scope>
    <source>
        <strain evidence="4 5">8K307</strain>
    </source>
</reference>
<evidence type="ECO:0000256" key="2">
    <source>
        <dbReference type="SAM" id="Phobius"/>
    </source>
</evidence>
<dbReference type="InterPro" id="IPR001623">
    <property type="entry name" value="DnaJ_domain"/>
</dbReference>
<name>A0A4V2YT66_9ACTN</name>
<organism evidence="4 5">
    <name type="scientific">Jiangella aurantiaca</name>
    <dbReference type="NCBI Taxonomy" id="2530373"/>
    <lineage>
        <taxon>Bacteria</taxon>
        <taxon>Bacillati</taxon>
        <taxon>Actinomycetota</taxon>
        <taxon>Actinomycetes</taxon>
        <taxon>Jiangellales</taxon>
        <taxon>Jiangellaceae</taxon>
        <taxon>Jiangella</taxon>
    </lineage>
</organism>
<dbReference type="SMART" id="SM00271">
    <property type="entry name" value="DnaJ"/>
    <property type="match status" value="1"/>
</dbReference>
<evidence type="ECO:0000313" key="4">
    <source>
        <dbReference type="EMBL" id="TDD72257.1"/>
    </source>
</evidence>
<evidence type="ECO:0000259" key="3">
    <source>
        <dbReference type="PROSITE" id="PS50076"/>
    </source>
</evidence>
<dbReference type="OrthoDB" id="5242140at2"/>
<dbReference type="SUPFAM" id="SSF46565">
    <property type="entry name" value="Chaperone J-domain"/>
    <property type="match status" value="1"/>
</dbReference>
<evidence type="ECO:0000256" key="1">
    <source>
        <dbReference type="SAM" id="MobiDB-lite"/>
    </source>
</evidence>
<evidence type="ECO:0000313" key="5">
    <source>
        <dbReference type="Proteomes" id="UP000295217"/>
    </source>
</evidence>
<dbReference type="Proteomes" id="UP000295217">
    <property type="component" value="Unassembled WGS sequence"/>
</dbReference>
<feature type="transmembrane region" description="Helical" evidence="2">
    <location>
        <begin position="377"/>
        <end position="395"/>
    </location>
</feature>